<dbReference type="GO" id="GO:0048473">
    <property type="term" value="P:D-methionine transmembrane transport"/>
    <property type="evidence" value="ECO:0007669"/>
    <property type="project" value="TreeGrafter"/>
</dbReference>
<keyword evidence="10" id="KW-1185">Reference proteome</keyword>
<sequence>MDWTTLLPQLGTAFRQTVIMVVITLFAGGIGGLIIGTALYATRPGNLAQNKIIFTILNVVVNIVRPIPFIIFITAIGPLTLAAIGTTIGVRAAVFPMSLMAAVAIGRIVEQNLVAVDPGVVEAARSMGASRLRILFSVVIPEALAPLILGYTFMFIGIVDMSAMAGYIGGGGLGDFAITYGYQQFNWAVTWVTVLIMIVIVQGAQLLGNVLAKKVLHR</sequence>
<dbReference type="GO" id="GO:0005886">
    <property type="term" value="C:plasma membrane"/>
    <property type="evidence" value="ECO:0007669"/>
    <property type="project" value="UniProtKB-SubCell"/>
</dbReference>
<dbReference type="PANTHER" id="PTHR30450:SF14">
    <property type="entry name" value="TRANSPORTER, PERMEASE PROTEIN, PUTATIVE-RELATED"/>
    <property type="match status" value="1"/>
</dbReference>
<keyword evidence="4 7" id="KW-0812">Transmembrane</keyword>
<dbReference type="InterPro" id="IPR051322">
    <property type="entry name" value="AA_ABC_Transporter_Permease"/>
</dbReference>
<dbReference type="AlphaFoldDB" id="A0A516Q672"/>
<dbReference type="Gene3D" id="1.10.3720.10">
    <property type="entry name" value="MetI-like"/>
    <property type="match status" value="1"/>
</dbReference>
<evidence type="ECO:0000256" key="6">
    <source>
        <dbReference type="ARBA" id="ARBA00023136"/>
    </source>
</evidence>
<protein>
    <submittedName>
        <fullName evidence="9">ABC transporter permease</fullName>
    </submittedName>
</protein>
<keyword evidence="2 7" id="KW-0813">Transport</keyword>
<reference evidence="9 10" key="1">
    <citation type="submission" date="2019-07" db="EMBL/GenBank/DDBJ databases">
        <title>Microlunatus dokdonensis sp. nov. isolated from the rhizospheric soil of the wild plant Elymus tsukushiensis.</title>
        <authorList>
            <person name="Ghim S.-Y."/>
            <person name="Hwang Y.-J."/>
            <person name="Son J.-S."/>
            <person name="Shin J.-H."/>
        </authorList>
    </citation>
    <scope>NUCLEOTIDE SEQUENCE [LARGE SCALE GENOMIC DNA]</scope>
    <source>
        <strain evidence="9 10">KUDC0627</strain>
    </source>
</reference>
<feature type="domain" description="ABC transmembrane type-1" evidence="8">
    <location>
        <begin position="14"/>
        <end position="208"/>
    </location>
</feature>
<comment type="subcellular location">
    <subcellularLocation>
        <location evidence="1 7">Cell membrane</location>
        <topology evidence="1 7">Multi-pass membrane protein</topology>
    </subcellularLocation>
</comment>
<dbReference type="InterPro" id="IPR000515">
    <property type="entry name" value="MetI-like"/>
</dbReference>
<organism evidence="9 10">
    <name type="scientific">Microlunatus elymi</name>
    <dbReference type="NCBI Taxonomy" id="2596828"/>
    <lineage>
        <taxon>Bacteria</taxon>
        <taxon>Bacillati</taxon>
        <taxon>Actinomycetota</taxon>
        <taxon>Actinomycetes</taxon>
        <taxon>Propionibacteriales</taxon>
        <taxon>Propionibacteriaceae</taxon>
        <taxon>Microlunatus</taxon>
    </lineage>
</organism>
<feature type="transmembrane region" description="Helical" evidence="7">
    <location>
        <begin position="52"/>
        <end position="76"/>
    </location>
</feature>
<evidence type="ECO:0000313" key="10">
    <source>
        <dbReference type="Proteomes" id="UP000319263"/>
    </source>
</evidence>
<keyword evidence="5 7" id="KW-1133">Transmembrane helix</keyword>
<proteinExistence type="inferred from homology"/>
<dbReference type="Pfam" id="PF00528">
    <property type="entry name" value="BPD_transp_1"/>
    <property type="match status" value="1"/>
</dbReference>
<keyword evidence="6 7" id="KW-0472">Membrane</keyword>
<feature type="transmembrane region" description="Helical" evidence="7">
    <location>
        <begin position="18"/>
        <end position="40"/>
    </location>
</feature>
<feature type="transmembrane region" description="Helical" evidence="7">
    <location>
        <begin position="82"/>
        <end position="105"/>
    </location>
</feature>
<comment type="similarity">
    <text evidence="7">Belongs to the binding-protein-dependent transport system permease family.</text>
</comment>
<dbReference type="InterPro" id="IPR035906">
    <property type="entry name" value="MetI-like_sf"/>
</dbReference>
<dbReference type="RefSeq" id="WP_143988945.1">
    <property type="nucleotide sequence ID" value="NZ_CP041692.1"/>
</dbReference>
<dbReference type="SUPFAM" id="SSF161098">
    <property type="entry name" value="MetI-like"/>
    <property type="match status" value="1"/>
</dbReference>
<evidence type="ECO:0000256" key="4">
    <source>
        <dbReference type="ARBA" id="ARBA00022692"/>
    </source>
</evidence>
<name>A0A516Q672_9ACTN</name>
<evidence type="ECO:0000256" key="3">
    <source>
        <dbReference type="ARBA" id="ARBA00022475"/>
    </source>
</evidence>
<feature type="transmembrane region" description="Helical" evidence="7">
    <location>
        <begin position="135"/>
        <end position="168"/>
    </location>
</feature>
<dbReference type="CDD" id="cd06261">
    <property type="entry name" value="TM_PBP2"/>
    <property type="match status" value="1"/>
</dbReference>
<evidence type="ECO:0000259" key="8">
    <source>
        <dbReference type="PROSITE" id="PS50928"/>
    </source>
</evidence>
<evidence type="ECO:0000256" key="5">
    <source>
        <dbReference type="ARBA" id="ARBA00022989"/>
    </source>
</evidence>
<dbReference type="KEGG" id="mik:FOE78_19360"/>
<accession>A0A516Q672</accession>
<dbReference type="Proteomes" id="UP000319263">
    <property type="component" value="Chromosome"/>
</dbReference>
<evidence type="ECO:0000256" key="7">
    <source>
        <dbReference type="RuleBase" id="RU363032"/>
    </source>
</evidence>
<evidence type="ECO:0000313" key="9">
    <source>
        <dbReference type="EMBL" id="QDP98947.1"/>
    </source>
</evidence>
<keyword evidence="3" id="KW-1003">Cell membrane</keyword>
<feature type="transmembrane region" description="Helical" evidence="7">
    <location>
        <begin position="188"/>
        <end position="212"/>
    </location>
</feature>
<dbReference type="PANTHER" id="PTHR30450">
    <property type="entry name" value="ABC TRANSPORTER PERMEASE"/>
    <property type="match status" value="1"/>
</dbReference>
<evidence type="ECO:0000256" key="1">
    <source>
        <dbReference type="ARBA" id="ARBA00004651"/>
    </source>
</evidence>
<dbReference type="PROSITE" id="PS50928">
    <property type="entry name" value="ABC_TM1"/>
    <property type="match status" value="1"/>
</dbReference>
<evidence type="ECO:0000256" key="2">
    <source>
        <dbReference type="ARBA" id="ARBA00022448"/>
    </source>
</evidence>
<gene>
    <name evidence="9" type="ORF">FOE78_19360</name>
</gene>
<dbReference type="EMBL" id="CP041692">
    <property type="protein sequence ID" value="QDP98947.1"/>
    <property type="molecule type" value="Genomic_DNA"/>
</dbReference>
<dbReference type="OrthoDB" id="9793490at2"/>